<evidence type="ECO:0000313" key="3">
    <source>
        <dbReference type="Proteomes" id="UP000499080"/>
    </source>
</evidence>
<comment type="caution">
    <text evidence="2">The sequence shown here is derived from an EMBL/GenBank/DDBJ whole genome shotgun (WGS) entry which is preliminary data.</text>
</comment>
<organism evidence="2 3">
    <name type="scientific">Araneus ventricosus</name>
    <name type="common">Orbweaver spider</name>
    <name type="synonym">Epeira ventricosa</name>
    <dbReference type="NCBI Taxonomy" id="182803"/>
    <lineage>
        <taxon>Eukaryota</taxon>
        <taxon>Metazoa</taxon>
        <taxon>Ecdysozoa</taxon>
        <taxon>Arthropoda</taxon>
        <taxon>Chelicerata</taxon>
        <taxon>Arachnida</taxon>
        <taxon>Araneae</taxon>
        <taxon>Araneomorphae</taxon>
        <taxon>Entelegynae</taxon>
        <taxon>Araneoidea</taxon>
        <taxon>Araneidae</taxon>
        <taxon>Araneus</taxon>
    </lineage>
</organism>
<dbReference type="Proteomes" id="UP000499080">
    <property type="component" value="Unassembled WGS sequence"/>
</dbReference>
<dbReference type="EMBL" id="BGPR01003275">
    <property type="protein sequence ID" value="GBM85961.1"/>
    <property type="molecule type" value="Genomic_DNA"/>
</dbReference>
<accession>A0A4Y2J6Q8</accession>
<dbReference type="AlphaFoldDB" id="A0A4Y2J6Q8"/>
<evidence type="ECO:0000313" key="2">
    <source>
        <dbReference type="EMBL" id="GBM85961.1"/>
    </source>
</evidence>
<reference evidence="2 3" key="1">
    <citation type="journal article" date="2019" name="Sci. Rep.">
        <title>Orb-weaving spider Araneus ventricosus genome elucidates the spidroin gene catalogue.</title>
        <authorList>
            <person name="Kono N."/>
            <person name="Nakamura H."/>
            <person name="Ohtoshi R."/>
            <person name="Moran D.A.P."/>
            <person name="Shinohara A."/>
            <person name="Yoshida Y."/>
            <person name="Fujiwara M."/>
            <person name="Mori M."/>
            <person name="Tomita M."/>
            <person name="Arakawa K."/>
        </authorList>
    </citation>
    <scope>NUCLEOTIDE SEQUENCE [LARGE SCALE GENOMIC DNA]</scope>
</reference>
<evidence type="ECO:0000256" key="1">
    <source>
        <dbReference type="SAM" id="MobiDB-lite"/>
    </source>
</evidence>
<feature type="region of interest" description="Disordered" evidence="1">
    <location>
        <begin position="149"/>
        <end position="194"/>
    </location>
</feature>
<keyword evidence="3" id="KW-1185">Reference proteome</keyword>
<gene>
    <name evidence="2" type="ORF">AVEN_36446_1</name>
</gene>
<feature type="compositionally biased region" description="Low complexity" evidence="1">
    <location>
        <begin position="156"/>
        <end position="165"/>
    </location>
</feature>
<sequence>MNKLLKNGSPISKHTENPPFLVINNSLVVIGFDSRERETVGRPTDLSEEDYEVWINEDANFKRAEKTTEEAIFHVWMNRRDDGTEHKDRVPTKVLLPYRNLRTETTNARNLVSRYSKVIMRYTRLYPLEVSSPNDGDLRKLIEDPTIGEKSECNISSDPSSLVPDSVKELSPTSAPQRVSRYGRTLRVPRRLDL</sequence>
<proteinExistence type="predicted"/>
<protein>
    <submittedName>
        <fullName evidence="2">Uncharacterized protein</fullName>
    </submittedName>
</protein>
<name>A0A4Y2J6Q8_ARAVE</name>